<comment type="caution">
    <text evidence="2">The sequence shown here is derived from an EMBL/GenBank/DDBJ whole genome shotgun (WGS) entry which is preliminary data.</text>
</comment>
<gene>
    <name evidence="2" type="ORF">A3D56_01795</name>
</gene>
<dbReference type="Gene3D" id="3.30.70.1290">
    <property type="entry name" value="Transposase IS200-like"/>
    <property type="match status" value="1"/>
</dbReference>
<dbReference type="SUPFAM" id="SSF143422">
    <property type="entry name" value="Transposase IS200-like"/>
    <property type="match status" value="1"/>
</dbReference>
<feature type="domain" description="Transposase IS200-like" evidence="1">
    <location>
        <begin position="8"/>
        <end position="150"/>
    </location>
</feature>
<dbReference type="GO" id="GO:0004803">
    <property type="term" value="F:transposase activity"/>
    <property type="evidence" value="ECO:0007669"/>
    <property type="project" value="InterPro"/>
</dbReference>
<name>A0A1G2MRN6_9BACT</name>
<dbReference type="Proteomes" id="UP000177943">
    <property type="component" value="Unassembled WGS sequence"/>
</dbReference>
<evidence type="ECO:0000313" key="2">
    <source>
        <dbReference type="EMBL" id="OHA25879.1"/>
    </source>
</evidence>
<dbReference type="EMBL" id="MHRP01000042">
    <property type="protein sequence ID" value="OHA25879.1"/>
    <property type="molecule type" value="Genomic_DNA"/>
</dbReference>
<dbReference type="GO" id="GO:0006313">
    <property type="term" value="P:DNA transposition"/>
    <property type="evidence" value="ECO:0007669"/>
    <property type="project" value="InterPro"/>
</dbReference>
<dbReference type="AlphaFoldDB" id="A0A1G2MRN6"/>
<dbReference type="GO" id="GO:0003677">
    <property type="term" value="F:DNA binding"/>
    <property type="evidence" value="ECO:0007669"/>
    <property type="project" value="InterPro"/>
</dbReference>
<organism evidence="2 3">
    <name type="scientific">Candidatus Taylorbacteria bacterium RIFCSPHIGHO2_02_FULL_45_35</name>
    <dbReference type="NCBI Taxonomy" id="1802311"/>
    <lineage>
        <taxon>Bacteria</taxon>
        <taxon>Candidatus Tayloriibacteriota</taxon>
    </lineage>
</organism>
<protein>
    <recommendedName>
        <fullName evidence="1">Transposase IS200-like domain-containing protein</fullName>
    </recommendedName>
</protein>
<dbReference type="PANTHER" id="PTHR34322:SF2">
    <property type="entry name" value="TRANSPOSASE IS200-LIKE DOMAIN-CONTAINING PROTEIN"/>
    <property type="match status" value="1"/>
</dbReference>
<evidence type="ECO:0000313" key="3">
    <source>
        <dbReference type="Proteomes" id="UP000177943"/>
    </source>
</evidence>
<sequence>MRVEPFGVDSYVHAIKRGGRGSEIVRDEEDRWRFIKTLFYLNDEYRSDNWEDDLFRQKIPLFERPSLWPDRKPLVKILVYILMPNHFHLILKEIKEGGISTFMRGVCGSMTMSFNRKYKGKGSIFQGSYKGMTIETDEYMRRLAIYIMVKNSFELYPGGMEIAMQNFDKAFSWSLQYQFSSLADYASDRQSPIIDKDVLGDIFRNNNEFKTFAKDTMFSRGITEKNYEG</sequence>
<evidence type="ECO:0000259" key="1">
    <source>
        <dbReference type="SMART" id="SM01321"/>
    </source>
</evidence>
<dbReference type="PANTHER" id="PTHR34322">
    <property type="entry name" value="TRANSPOSASE, Y1_TNP DOMAIN-CONTAINING"/>
    <property type="match status" value="1"/>
</dbReference>
<proteinExistence type="predicted"/>
<reference evidence="2 3" key="1">
    <citation type="journal article" date="2016" name="Nat. Commun.">
        <title>Thousands of microbial genomes shed light on interconnected biogeochemical processes in an aquifer system.</title>
        <authorList>
            <person name="Anantharaman K."/>
            <person name="Brown C.T."/>
            <person name="Hug L.A."/>
            <person name="Sharon I."/>
            <person name="Castelle C.J."/>
            <person name="Probst A.J."/>
            <person name="Thomas B.C."/>
            <person name="Singh A."/>
            <person name="Wilkins M.J."/>
            <person name="Karaoz U."/>
            <person name="Brodie E.L."/>
            <person name="Williams K.H."/>
            <person name="Hubbard S.S."/>
            <person name="Banfield J.F."/>
        </authorList>
    </citation>
    <scope>NUCLEOTIDE SEQUENCE [LARGE SCALE GENOMIC DNA]</scope>
</reference>
<accession>A0A1G2MRN6</accession>
<dbReference type="SMART" id="SM01321">
    <property type="entry name" value="Y1_Tnp"/>
    <property type="match status" value="1"/>
</dbReference>
<dbReference type="InterPro" id="IPR036515">
    <property type="entry name" value="Transposase_17_sf"/>
</dbReference>
<dbReference type="InterPro" id="IPR002686">
    <property type="entry name" value="Transposase_17"/>
</dbReference>
<dbReference type="Pfam" id="PF01797">
    <property type="entry name" value="Y1_Tnp"/>
    <property type="match status" value="1"/>
</dbReference>